<reference evidence="1" key="1">
    <citation type="submission" date="2020-02" db="EMBL/GenBank/DDBJ databases">
        <authorList>
            <person name="Meier V. D."/>
        </authorList>
    </citation>
    <scope>NUCLEOTIDE SEQUENCE</scope>
    <source>
        <strain evidence="1">AVDCRST_MAG13</strain>
    </source>
</reference>
<evidence type="ECO:0008006" key="2">
    <source>
        <dbReference type="Google" id="ProtNLM"/>
    </source>
</evidence>
<organism evidence="1">
    <name type="scientific">uncultured Solirubrobacteraceae bacterium</name>
    <dbReference type="NCBI Taxonomy" id="1162706"/>
    <lineage>
        <taxon>Bacteria</taxon>
        <taxon>Bacillati</taxon>
        <taxon>Actinomycetota</taxon>
        <taxon>Thermoleophilia</taxon>
        <taxon>Solirubrobacterales</taxon>
        <taxon>Solirubrobacteraceae</taxon>
        <taxon>environmental samples</taxon>
    </lineage>
</organism>
<gene>
    <name evidence="1" type="ORF">AVDCRST_MAG13-3062</name>
</gene>
<name>A0A6J4T7V4_9ACTN</name>
<proteinExistence type="predicted"/>
<dbReference type="AlphaFoldDB" id="A0A6J4T7V4"/>
<dbReference type="InterPro" id="IPR007362">
    <property type="entry name" value="DUF429"/>
</dbReference>
<dbReference type="Pfam" id="PF04250">
    <property type="entry name" value="DUF429"/>
    <property type="match status" value="1"/>
</dbReference>
<dbReference type="EMBL" id="CADCVO010000495">
    <property type="protein sequence ID" value="CAA9515659.1"/>
    <property type="molecule type" value="Genomic_DNA"/>
</dbReference>
<evidence type="ECO:0000313" key="1">
    <source>
        <dbReference type="EMBL" id="CAA9515659.1"/>
    </source>
</evidence>
<accession>A0A6J4T7V4</accession>
<protein>
    <recommendedName>
        <fullName evidence="2">DUF429 domain-containing protein</fullName>
    </recommendedName>
</protein>
<sequence>MIVAQAIAGPGEAVRARTVLGVDVAAGRWVAVRLEDGSFAADDLDARLGTLLARHADARVIGIDVPIGLPELGVPRPCDLAARARLGARRSSVFLAPAEELLRMGSHAEATARSTRATGKGISIQAYGLRGAILEAAPLAAADPRLHEVHPELAFLRAAGGTALPGSKRSWDGQHARRAVLRGVGVEVPDRLGRAGGVPVDDVLDAAIAAWAADNVTRGVGRPLPEGAAPGAHGVIWT</sequence>